<evidence type="ECO:0000256" key="1">
    <source>
        <dbReference type="ARBA" id="ARBA00001946"/>
    </source>
</evidence>
<dbReference type="eggNOG" id="COG1940">
    <property type="taxonomic scope" value="Bacteria"/>
</dbReference>
<dbReference type="PROSITE" id="PS01125">
    <property type="entry name" value="ROK"/>
    <property type="match status" value="1"/>
</dbReference>
<keyword evidence="9" id="KW-0460">Magnesium</keyword>
<dbReference type="InterPro" id="IPR043129">
    <property type="entry name" value="ATPase_NBD"/>
</dbReference>
<dbReference type="GO" id="GO:0046872">
    <property type="term" value="F:metal ion binding"/>
    <property type="evidence" value="ECO:0007669"/>
    <property type="project" value="UniProtKB-KW"/>
</dbReference>
<sequence>MTKLLGGVEAGGTKFVCAVGTGPSDIHETRFATTSPEETLQRVLAFFSPYKPELAALGIGAFGPLDLRQESPTYGFITSTPKPGWQNTDIAGVIARELQVPVALDTDVNAAALAEGRWGAARGLSDYLYITVGTGIGGGIVSGGRLVHGLVHPELGHCLLPKHPDDTFAGSCPYHGDRCFEGLASGPALAARWGCDPAALPADHHAWDIQAFYMGVAIANCVCTLSPQRVILGGGVMAQSQMLGKVQTATAGYLNGYVRHPAIEENIESYIVLPALGSQAGVAGALALAGQKIEEV</sequence>
<dbReference type="FunFam" id="3.30.420.40:FF:000136">
    <property type="entry name" value="Putative fructokinase"/>
    <property type="match status" value="1"/>
</dbReference>
<evidence type="ECO:0000313" key="14">
    <source>
        <dbReference type="Proteomes" id="UP000009080"/>
    </source>
</evidence>
<dbReference type="FunFam" id="3.30.420.40:FF:000153">
    <property type="entry name" value="Putative fructokinase"/>
    <property type="match status" value="1"/>
</dbReference>
<dbReference type="STRING" id="377629.TERTU_2924"/>
<dbReference type="CDD" id="cd24067">
    <property type="entry name" value="ASKHA_NBD_ROK_BsFRK-like"/>
    <property type="match status" value="1"/>
</dbReference>
<keyword evidence="6" id="KW-0418">Kinase</keyword>
<dbReference type="Proteomes" id="UP000009080">
    <property type="component" value="Chromosome"/>
</dbReference>
<keyword evidence="10" id="KW-0119">Carbohydrate metabolism</keyword>
<dbReference type="OrthoDB" id="9783435at2"/>
<evidence type="ECO:0000256" key="2">
    <source>
        <dbReference type="ARBA" id="ARBA00006479"/>
    </source>
</evidence>
<dbReference type="PANTHER" id="PTHR42742">
    <property type="entry name" value="TRANSCRIPTIONAL REPRESSOR MPRA"/>
    <property type="match status" value="1"/>
</dbReference>
<dbReference type="GO" id="GO:0005524">
    <property type="term" value="F:ATP binding"/>
    <property type="evidence" value="ECO:0007669"/>
    <property type="project" value="UniProtKB-KW"/>
</dbReference>
<dbReference type="HOGENOM" id="CLU_036604_3_0_6"/>
<evidence type="ECO:0000256" key="7">
    <source>
        <dbReference type="ARBA" id="ARBA00022833"/>
    </source>
</evidence>
<name>C5BND5_TERTT</name>
<dbReference type="EC" id="2.7.1.4" evidence="11"/>
<organism evidence="13 14">
    <name type="scientific">Teredinibacter turnerae (strain ATCC 39867 / T7901)</name>
    <dbReference type="NCBI Taxonomy" id="377629"/>
    <lineage>
        <taxon>Bacteria</taxon>
        <taxon>Pseudomonadati</taxon>
        <taxon>Pseudomonadota</taxon>
        <taxon>Gammaproteobacteria</taxon>
        <taxon>Cellvibrionales</taxon>
        <taxon>Cellvibrionaceae</taxon>
        <taxon>Teredinibacter</taxon>
    </lineage>
</organism>
<dbReference type="InterPro" id="IPR051804">
    <property type="entry name" value="Carb_Metab_Reg_Kinase/Isom"/>
</dbReference>
<keyword evidence="8" id="KW-0067">ATP-binding</keyword>
<dbReference type="InterPro" id="IPR049874">
    <property type="entry name" value="ROK_cs"/>
</dbReference>
<accession>C5BND5</accession>
<evidence type="ECO:0000256" key="9">
    <source>
        <dbReference type="ARBA" id="ARBA00022842"/>
    </source>
</evidence>
<dbReference type="KEGG" id="ttu:TERTU_2924"/>
<proteinExistence type="inferred from homology"/>
<dbReference type="EMBL" id="CP001614">
    <property type="protein sequence ID" value="ACR14703.1"/>
    <property type="molecule type" value="Genomic_DNA"/>
</dbReference>
<dbReference type="AlphaFoldDB" id="C5BND5"/>
<reference evidence="13 14" key="1">
    <citation type="journal article" date="2009" name="PLoS ONE">
        <title>The complete genome of Teredinibacter turnerae T7901: an intracellular endosymbiont of marine wood-boring bivalves (shipworms).</title>
        <authorList>
            <person name="Yang J.C."/>
            <person name="Madupu R."/>
            <person name="Durkin A.S."/>
            <person name="Ekborg N.A."/>
            <person name="Pedamallu C.S."/>
            <person name="Hostetler J.B."/>
            <person name="Radune D."/>
            <person name="Toms B.S."/>
            <person name="Henrissat B."/>
            <person name="Coutinho P.M."/>
            <person name="Schwarz S."/>
            <person name="Field L."/>
            <person name="Trindade-Silva A.E."/>
            <person name="Soares C.A.G."/>
            <person name="Elshahawi S."/>
            <person name="Hanora A."/>
            <person name="Schmidt E.W."/>
            <person name="Haygood M.G."/>
            <person name="Posfai J."/>
            <person name="Benner J."/>
            <person name="Madinger C."/>
            <person name="Nove J."/>
            <person name="Anton B."/>
            <person name="Chaudhary K."/>
            <person name="Foster J."/>
            <person name="Holman A."/>
            <person name="Kumar S."/>
            <person name="Lessard P.A."/>
            <person name="Luyten Y.A."/>
            <person name="Slatko B."/>
            <person name="Wood N."/>
            <person name="Wu B."/>
            <person name="Teplitski M."/>
            <person name="Mougous J.D."/>
            <person name="Ward N."/>
            <person name="Eisen J.A."/>
            <person name="Badger J.H."/>
            <person name="Distel D.L."/>
        </authorList>
    </citation>
    <scope>NUCLEOTIDE SEQUENCE [LARGE SCALE GENOMIC DNA]</scope>
    <source>
        <strain evidence="14">ATCC 39867 / T7901</strain>
    </source>
</reference>
<evidence type="ECO:0000256" key="4">
    <source>
        <dbReference type="ARBA" id="ARBA00022723"/>
    </source>
</evidence>
<comment type="similarity">
    <text evidence="2">Belongs to the ROK (NagC/XylR) family.</text>
</comment>
<keyword evidence="5" id="KW-0547">Nucleotide-binding</keyword>
<protein>
    <recommendedName>
        <fullName evidence="11">fructokinase</fullName>
        <ecNumber evidence="11">2.7.1.4</ecNumber>
    </recommendedName>
</protein>
<dbReference type="GO" id="GO:0008865">
    <property type="term" value="F:fructokinase activity"/>
    <property type="evidence" value="ECO:0007669"/>
    <property type="project" value="UniProtKB-EC"/>
</dbReference>
<evidence type="ECO:0000256" key="5">
    <source>
        <dbReference type="ARBA" id="ARBA00022741"/>
    </source>
</evidence>
<dbReference type="PANTHER" id="PTHR42742:SF3">
    <property type="entry name" value="FRUCTOKINASE"/>
    <property type="match status" value="1"/>
</dbReference>
<dbReference type="InterPro" id="IPR000600">
    <property type="entry name" value="ROK"/>
</dbReference>
<evidence type="ECO:0000256" key="12">
    <source>
        <dbReference type="ARBA" id="ARBA00048451"/>
    </source>
</evidence>
<evidence type="ECO:0000256" key="3">
    <source>
        <dbReference type="ARBA" id="ARBA00022679"/>
    </source>
</evidence>
<comment type="catalytic activity">
    <reaction evidence="12">
        <text>D-fructose + ATP = D-fructose 6-phosphate + ADP + H(+)</text>
        <dbReference type="Rhea" id="RHEA:16125"/>
        <dbReference type="ChEBI" id="CHEBI:15378"/>
        <dbReference type="ChEBI" id="CHEBI:30616"/>
        <dbReference type="ChEBI" id="CHEBI:37721"/>
        <dbReference type="ChEBI" id="CHEBI:61527"/>
        <dbReference type="ChEBI" id="CHEBI:456216"/>
        <dbReference type="EC" id="2.7.1.4"/>
    </reaction>
</comment>
<comment type="cofactor">
    <cofactor evidence="1">
        <name>Mg(2+)</name>
        <dbReference type="ChEBI" id="CHEBI:18420"/>
    </cofactor>
</comment>
<dbReference type="SUPFAM" id="SSF53067">
    <property type="entry name" value="Actin-like ATPase domain"/>
    <property type="match status" value="1"/>
</dbReference>
<evidence type="ECO:0000256" key="8">
    <source>
        <dbReference type="ARBA" id="ARBA00022840"/>
    </source>
</evidence>
<keyword evidence="3 13" id="KW-0808">Transferase</keyword>
<dbReference type="Pfam" id="PF00480">
    <property type="entry name" value="ROK"/>
    <property type="match status" value="1"/>
</dbReference>
<evidence type="ECO:0000313" key="13">
    <source>
        <dbReference type="EMBL" id="ACR14703.1"/>
    </source>
</evidence>
<keyword evidence="14" id="KW-1185">Reference proteome</keyword>
<evidence type="ECO:0000256" key="6">
    <source>
        <dbReference type="ARBA" id="ARBA00022777"/>
    </source>
</evidence>
<dbReference type="Gene3D" id="3.30.420.40">
    <property type="match status" value="2"/>
</dbReference>
<evidence type="ECO:0000256" key="11">
    <source>
        <dbReference type="ARBA" id="ARBA00038887"/>
    </source>
</evidence>
<evidence type="ECO:0000256" key="10">
    <source>
        <dbReference type="ARBA" id="ARBA00023277"/>
    </source>
</evidence>
<keyword evidence="7" id="KW-0862">Zinc</keyword>
<keyword evidence="4" id="KW-0479">Metal-binding</keyword>
<gene>
    <name evidence="13" type="ordered locus">TERTU_2924</name>
</gene>
<dbReference type="RefSeq" id="WP_015820817.1">
    <property type="nucleotide sequence ID" value="NC_012997.1"/>
</dbReference>